<dbReference type="AlphaFoldDB" id="A0A542E4K1"/>
<dbReference type="RefSeq" id="WP_141849466.1">
    <property type="nucleotide sequence ID" value="NZ_BAAAPR010000022.1"/>
</dbReference>
<dbReference type="GO" id="GO:0008168">
    <property type="term" value="F:methyltransferase activity"/>
    <property type="evidence" value="ECO:0007669"/>
    <property type="project" value="UniProtKB-KW"/>
</dbReference>
<organism evidence="3 4">
    <name type="scientific">Lapillicoccus jejuensis</name>
    <dbReference type="NCBI Taxonomy" id="402171"/>
    <lineage>
        <taxon>Bacteria</taxon>
        <taxon>Bacillati</taxon>
        <taxon>Actinomycetota</taxon>
        <taxon>Actinomycetes</taxon>
        <taxon>Micrococcales</taxon>
        <taxon>Intrasporangiaceae</taxon>
        <taxon>Lapillicoccus</taxon>
    </lineage>
</organism>
<protein>
    <submittedName>
        <fullName evidence="3">Methyltransferase family protein</fullName>
    </submittedName>
</protein>
<accession>A0A542E4K1</accession>
<reference evidence="3 4" key="1">
    <citation type="submission" date="2019-06" db="EMBL/GenBank/DDBJ databases">
        <title>Sequencing the genomes of 1000 actinobacteria strains.</title>
        <authorList>
            <person name="Klenk H.-P."/>
        </authorList>
    </citation>
    <scope>NUCLEOTIDE SEQUENCE [LARGE SCALE GENOMIC DNA]</scope>
    <source>
        <strain evidence="3 4">DSM 18607</strain>
    </source>
</reference>
<evidence type="ECO:0000256" key="1">
    <source>
        <dbReference type="ARBA" id="ARBA00022679"/>
    </source>
</evidence>
<sequence>MSTQPAFPPGAASAAPAGGSSAPYPPHDAAGTNALTLAAYEARAEVYAAQTENAGSIAHRTFLRRLARVAPPGLVLEVGSAQGRDAAYLERHGRRVRRTDATRAFVDMLRRQGREAHRLDVLTDDLGAGTHGPYAAVLANAVLLHLTPAQLALVVTKIHAALAPGGVLAFTVKVGDGQEWSEHKLGLPRFYQYWREAPLVALLEEAGFARVDVEVDMGRDQGYQWDWLYVLAWRD</sequence>
<keyword evidence="4" id="KW-1185">Reference proteome</keyword>
<feature type="region of interest" description="Disordered" evidence="2">
    <location>
        <begin position="1"/>
        <end position="27"/>
    </location>
</feature>
<dbReference type="InterPro" id="IPR029063">
    <property type="entry name" value="SAM-dependent_MTases_sf"/>
</dbReference>
<dbReference type="PANTHER" id="PTHR43861:SF3">
    <property type="entry name" value="PUTATIVE (AFU_ORTHOLOGUE AFUA_2G14390)-RELATED"/>
    <property type="match status" value="1"/>
</dbReference>
<dbReference type="Pfam" id="PF13489">
    <property type="entry name" value="Methyltransf_23"/>
    <property type="match status" value="1"/>
</dbReference>
<comment type="caution">
    <text evidence="3">The sequence shown here is derived from an EMBL/GenBank/DDBJ whole genome shotgun (WGS) entry which is preliminary data.</text>
</comment>
<name>A0A542E4K1_9MICO</name>
<dbReference type="CDD" id="cd02440">
    <property type="entry name" value="AdoMet_MTases"/>
    <property type="match status" value="1"/>
</dbReference>
<evidence type="ECO:0000313" key="3">
    <source>
        <dbReference type="EMBL" id="TQJ10206.1"/>
    </source>
</evidence>
<feature type="compositionally biased region" description="Low complexity" evidence="2">
    <location>
        <begin position="9"/>
        <end position="22"/>
    </location>
</feature>
<dbReference type="Proteomes" id="UP000317893">
    <property type="component" value="Unassembled WGS sequence"/>
</dbReference>
<dbReference type="SUPFAM" id="SSF53335">
    <property type="entry name" value="S-adenosyl-L-methionine-dependent methyltransferases"/>
    <property type="match status" value="1"/>
</dbReference>
<keyword evidence="3" id="KW-0489">Methyltransferase</keyword>
<evidence type="ECO:0000256" key="2">
    <source>
        <dbReference type="SAM" id="MobiDB-lite"/>
    </source>
</evidence>
<dbReference type="PANTHER" id="PTHR43861">
    <property type="entry name" value="TRANS-ACONITATE 2-METHYLTRANSFERASE-RELATED"/>
    <property type="match status" value="1"/>
</dbReference>
<dbReference type="EMBL" id="VFMN01000001">
    <property type="protein sequence ID" value="TQJ10206.1"/>
    <property type="molecule type" value="Genomic_DNA"/>
</dbReference>
<dbReference type="GO" id="GO:0032259">
    <property type="term" value="P:methylation"/>
    <property type="evidence" value="ECO:0007669"/>
    <property type="project" value="UniProtKB-KW"/>
</dbReference>
<keyword evidence="1 3" id="KW-0808">Transferase</keyword>
<proteinExistence type="predicted"/>
<evidence type="ECO:0000313" key="4">
    <source>
        <dbReference type="Proteomes" id="UP000317893"/>
    </source>
</evidence>
<gene>
    <name evidence="3" type="ORF">FB458_3325</name>
</gene>
<dbReference type="Gene3D" id="3.40.50.150">
    <property type="entry name" value="Vaccinia Virus protein VP39"/>
    <property type="match status" value="1"/>
</dbReference>
<dbReference type="OrthoDB" id="9799092at2"/>